<keyword evidence="6 8" id="KW-0408">Iron</keyword>
<dbReference type="GO" id="GO:0016226">
    <property type="term" value="P:iron-sulfur cluster assembly"/>
    <property type="evidence" value="ECO:0007669"/>
    <property type="project" value="InterPro"/>
</dbReference>
<name>A0A372NUI3_9SPHI</name>
<comment type="similarity">
    <text evidence="2">In the C-terminal section; belongs to the Mrp/NBP35 ATP-binding proteins family.</text>
</comment>
<evidence type="ECO:0000256" key="8">
    <source>
        <dbReference type="HAMAP-Rule" id="MF_02040"/>
    </source>
</evidence>
<keyword evidence="5 8" id="KW-0067">ATP-binding</keyword>
<dbReference type="PANTHER" id="PTHR42961">
    <property type="entry name" value="IRON-SULFUR PROTEIN NUBPL"/>
    <property type="match status" value="1"/>
</dbReference>
<dbReference type="HAMAP" id="MF_02040">
    <property type="entry name" value="Mrp_NBP35"/>
    <property type="match status" value="1"/>
</dbReference>
<keyword evidence="7 8" id="KW-0411">Iron-sulfur</keyword>
<keyword evidence="8" id="KW-0378">Hydrolase</keyword>
<dbReference type="GO" id="GO:0016887">
    <property type="term" value="F:ATP hydrolysis activity"/>
    <property type="evidence" value="ECO:0007669"/>
    <property type="project" value="UniProtKB-UniRule"/>
</dbReference>
<dbReference type="Gene3D" id="3.40.50.300">
    <property type="entry name" value="P-loop containing nucleotide triphosphate hydrolases"/>
    <property type="match status" value="1"/>
</dbReference>
<dbReference type="InterPro" id="IPR002744">
    <property type="entry name" value="MIP18-like"/>
</dbReference>
<dbReference type="InterPro" id="IPR019591">
    <property type="entry name" value="Mrp/NBP35_ATP-bd"/>
</dbReference>
<comment type="function">
    <text evidence="8">Binds and transfers iron-sulfur (Fe-S) clusters to target apoproteins. Can hydrolyze ATP.</text>
</comment>
<keyword evidence="11" id="KW-1185">Reference proteome</keyword>
<evidence type="ECO:0000256" key="3">
    <source>
        <dbReference type="ARBA" id="ARBA00022723"/>
    </source>
</evidence>
<evidence type="ECO:0000256" key="5">
    <source>
        <dbReference type="ARBA" id="ARBA00022840"/>
    </source>
</evidence>
<comment type="subunit">
    <text evidence="8">Homodimer.</text>
</comment>
<dbReference type="PANTHER" id="PTHR42961:SF2">
    <property type="entry name" value="IRON-SULFUR PROTEIN NUBPL"/>
    <property type="match status" value="1"/>
</dbReference>
<protein>
    <recommendedName>
        <fullName evidence="8">Iron-sulfur cluster carrier protein</fullName>
    </recommendedName>
</protein>
<dbReference type="CDD" id="cd02037">
    <property type="entry name" value="Mrp_NBP35"/>
    <property type="match status" value="1"/>
</dbReference>
<evidence type="ECO:0000313" key="10">
    <source>
        <dbReference type="EMBL" id="RFZ92571.1"/>
    </source>
</evidence>
<dbReference type="Proteomes" id="UP000264217">
    <property type="component" value="Unassembled WGS sequence"/>
</dbReference>
<dbReference type="GO" id="GO:0005524">
    <property type="term" value="F:ATP binding"/>
    <property type="evidence" value="ECO:0007669"/>
    <property type="project" value="UniProtKB-UniRule"/>
</dbReference>
<dbReference type="InterPro" id="IPR033756">
    <property type="entry name" value="YlxH/NBP35"/>
</dbReference>
<dbReference type="SUPFAM" id="SSF52540">
    <property type="entry name" value="P-loop containing nucleoside triphosphate hydrolases"/>
    <property type="match status" value="1"/>
</dbReference>
<dbReference type="GO" id="GO:0046872">
    <property type="term" value="F:metal ion binding"/>
    <property type="evidence" value="ECO:0007669"/>
    <property type="project" value="UniProtKB-KW"/>
</dbReference>
<comment type="caution">
    <text evidence="10">The sequence shown here is derived from an EMBL/GenBank/DDBJ whole genome shotgun (WGS) entry which is preliminary data.</text>
</comment>
<dbReference type="InterPro" id="IPR034904">
    <property type="entry name" value="FSCA_dom_sf"/>
</dbReference>
<dbReference type="PROSITE" id="PS01215">
    <property type="entry name" value="MRP"/>
    <property type="match status" value="1"/>
</dbReference>
<dbReference type="Gene3D" id="3.30.300.130">
    <property type="entry name" value="Fe-S cluster assembly (FSCA)"/>
    <property type="match status" value="1"/>
</dbReference>
<accession>A0A372NUI3</accession>
<dbReference type="RefSeq" id="WP_117392280.1">
    <property type="nucleotide sequence ID" value="NZ_QWDC01000002.1"/>
</dbReference>
<dbReference type="Pfam" id="PF10609">
    <property type="entry name" value="ParA"/>
    <property type="match status" value="1"/>
</dbReference>
<evidence type="ECO:0000256" key="6">
    <source>
        <dbReference type="ARBA" id="ARBA00023004"/>
    </source>
</evidence>
<evidence type="ECO:0000259" key="9">
    <source>
        <dbReference type="Pfam" id="PF01883"/>
    </source>
</evidence>
<feature type="binding site" evidence="8">
    <location>
        <begin position="103"/>
        <end position="110"/>
    </location>
    <ligand>
        <name>ATP</name>
        <dbReference type="ChEBI" id="CHEBI:30616"/>
    </ligand>
</feature>
<evidence type="ECO:0000256" key="2">
    <source>
        <dbReference type="ARBA" id="ARBA00008205"/>
    </source>
</evidence>
<dbReference type="GO" id="GO:0051539">
    <property type="term" value="F:4 iron, 4 sulfur cluster binding"/>
    <property type="evidence" value="ECO:0007669"/>
    <property type="project" value="TreeGrafter"/>
</dbReference>
<evidence type="ECO:0000256" key="4">
    <source>
        <dbReference type="ARBA" id="ARBA00022741"/>
    </source>
</evidence>
<comment type="similarity">
    <text evidence="1">In the N-terminal section; belongs to the MIP18 family.</text>
</comment>
<dbReference type="OrthoDB" id="9809679at2"/>
<feature type="domain" description="MIP18 family-like" evidence="9">
    <location>
        <begin position="5"/>
        <end position="77"/>
    </location>
</feature>
<dbReference type="EMBL" id="QWDC01000002">
    <property type="protein sequence ID" value="RFZ92571.1"/>
    <property type="molecule type" value="Genomic_DNA"/>
</dbReference>
<dbReference type="Pfam" id="PF01883">
    <property type="entry name" value="FeS_assembly_P"/>
    <property type="match status" value="1"/>
</dbReference>
<organism evidence="10 11">
    <name type="scientific">Mucilaginibacter conchicola</name>
    <dbReference type="NCBI Taxonomy" id="2303333"/>
    <lineage>
        <taxon>Bacteria</taxon>
        <taxon>Pseudomonadati</taxon>
        <taxon>Bacteroidota</taxon>
        <taxon>Sphingobacteriia</taxon>
        <taxon>Sphingobacteriales</taxon>
        <taxon>Sphingobacteriaceae</taxon>
        <taxon>Mucilaginibacter</taxon>
    </lineage>
</organism>
<keyword evidence="4 8" id="KW-0547">Nucleotide-binding</keyword>
<gene>
    <name evidence="10" type="ORF">D0C36_14220</name>
</gene>
<dbReference type="FunFam" id="3.40.50.300:FF:001119">
    <property type="entry name" value="Iron-sulfur cluster carrier protein"/>
    <property type="match status" value="1"/>
</dbReference>
<reference evidence="10 11" key="1">
    <citation type="submission" date="2018-08" db="EMBL/GenBank/DDBJ databases">
        <title>Mucilaginibacter sp. MYSH2.</title>
        <authorList>
            <person name="Seo T."/>
        </authorList>
    </citation>
    <scope>NUCLEOTIDE SEQUENCE [LARGE SCALE GENOMIC DNA]</scope>
    <source>
        <strain evidence="10 11">MYSH2</strain>
    </source>
</reference>
<dbReference type="SUPFAM" id="SSF117916">
    <property type="entry name" value="Fe-S cluster assembly (FSCA) domain-like"/>
    <property type="match status" value="1"/>
</dbReference>
<dbReference type="GO" id="GO:0140663">
    <property type="term" value="F:ATP-dependent FeS chaperone activity"/>
    <property type="evidence" value="ECO:0007669"/>
    <property type="project" value="InterPro"/>
</dbReference>
<evidence type="ECO:0000313" key="11">
    <source>
        <dbReference type="Proteomes" id="UP000264217"/>
    </source>
</evidence>
<evidence type="ECO:0000256" key="7">
    <source>
        <dbReference type="ARBA" id="ARBA00023014"/>
    </source>
</evidence>
<dbReference type="InterPro" id="IPR044304">
    <property type="entry name" value="NUBPL-like"/>
</dbReference>
<dbReference type="AlphaFoldDB" id="A0A372NUI3"/>
<dbReference type="InterPro" id="IPR027417">
    <property type="entry name" value="P-loop_NTPase"/>
</dbReference>
<sequence>MNITKEQVLQALSHVEEPDLKKDLVTLNMIQDIHIDGNKLAFSVVLTTPACPLKDLIENACRNAIGHFISKDVEVTVKMTSQVTTQRNTGVPGVKNIIAVASGKGGVGKSTVSVNLALALAKTGAKVGLIDADIYGPSIPIMFGLEGARPMATQENGKTKIEPIEKYGIKLLSIGFFTDPNQPVPWRGPMVSTAVKQLFNDADWGELDYLVIDLPPGTGDIHITVTQSFPITGAVVVTTPQNVALADAKKGIGMFMMEAINVPIMGIVENMAYFTPAELPENKYYIFGQGGGQKLATQLNVPFLGEIPLIKGISDSGDAGKPIVLDDNSPMTASFIEMAQRVAQQVSIRNAEKAQVLNAVNN</sequence>
<keyword evidence="3 8" id="KW-0479">Metal-binding</keyword>
<comment type="similarity">
    <text evidence="8">Belongs to the Mrp/NBP35 ATP-binding proteins family.</text>
</comment>
<evidence type="ECO:0000256" key="1">
    <source>
        <dbReference type="ARBA" id="ARBA00007352"/>
    </source>
</evidence>
<dbReference type="InterPro" id="IPR000808">
    <property type="entry name" value="Mrp-like_CS"/>
</dbReference>
<proteinExistence type="inferred from homology"/>